<gene>
    <name evidence="3" type="ORF">C8N43_0402</name>
</gene>
<evidence type="ECO:0000256" key="1">
    <source>
        <dbReference type="SAM" id="MobiDB-lite"/>
    </source>
</evidence>
<accession>A0A2T6BI74</accession>
<dbReference type="EMBL" id="QBKS01000001">
    <property type="protein sequence ID" value="PTX55760.1"/>
    <property type="molecule type" value="Genomic_DNA"/>
</dbReference>
<dbReference type="Proteomes" id="UP000243978">
    <property type="component" value="Unassembled WGS sequence"/>
</dbReference>
<dbReference type="RefSeq" id="WP_245912881.1">
    <property type="nucleotide sequence ID" value="NZ_QBKS01000001.1"/>
</dbReference>
<proteinExistence type="predicted"/>
<reference evidence="3 4" key="1">
    <citation type="submission" date="2018-04" db="EMBL/GenBank/DDBJ databases">
        <title>Genomic Encyclopedia of Archaeal and Bacterial Type Strains, Phase II (KMG-II): from individual species to whole genera.</title>
        <authorList>
            <person name="Goeker M."/>
        </authorList>
    </citation>
    <scope>NUCLEOTIDE SEQUENCE [LARGE SCALE GENOMIC DNA]</scope>
    <source>
        <strain evidence="3 4">DSM 100977</strain>
    </source>
</reference>
<evidence type="ECO:0000313" key="3">
    <source>
        <dbReference type="EMBL" id="PTX55760.1"/>
    </source>
</evidence>
<feature type="region of interest" description="Disordered" evidence="1">
    <location>
        <begin position="29"/>
        <end position="62"/>
    </location>
</feature>
<sequence length="120" mass="12999">MRAILISAITLTLAASPALAKDKPFKKNKLRGAQAQSHCPPGLAKKSPACVPPGLAKKQGLQRGDRYTGDGRILRDYGRFGLPRLDPGQSYYRLGDTIIAVDDDTRRVLDVIAVLSRVSN</sequence>
<dbReference type="AlphaFoldDB" id="A0A2T6BI74"/>
<keyword evidence="2" id="KW-0732">Signal</keyword>
<feature type="signal peptide" evidence="2">
    <location>
        <begin position="1"/>
        <end position="20"/>
    </location>
</feature>
<evidence type="ECO:0000256" key="2">
    <source>
        <dbReference type="SAM" id="SignalP"/>
    </source>
</evidence>
<keyword evidence="4" id="KW-1185">Reference proteome</keyword>
<name>A0A2T6BI74_9RHOB</name>
<feature type="chain" id="PRO_5015538814" description="Nickel/cobalt transporter regulator" evidence="2">
    <location>
        <begin position="21"/>
        <end position="120"/>
    </location>
</feature>
<organism evidence="3 4">
    <name type="scientific">Litoreibacter ponti</name>
    <dbReference type="NCBI Taxonomy" id="1510457"/>
    <lineage>
        <taxon>Bacteria</taxon>
        <taxon>Pseudomonadati</taxon>
        <taxon>Pseudomonadota</taxon>
        <taxon>Alphaproteobacteria</taxon>
        <taxon>Rhodobacterales</taxon>
        <taxon>Roseobacteraceae</taxon>
        <taxon>Litoreibacter</taxon>
    </lineage>
</organism>
<evidence type="ECO:0008006" key="5">
    <source>
        <dbReference type="Google" id="ProtNLM"/>
    </source>
</evidence>
<comment type="caution">
    <text evidence="3">The sequence shown here is derived from an EMBL/GenBank/DDBJ whole genome shotgun (WGS) entry which is preliminary data.</text>
</comment>
<dbReference type="Gene3D" id="3.10.450.160">
    <property type="entry name" value="inner membrane protein cigr"/>
    <property type="match status" value="1"/>
</dbReference>
<evidence type="ECO:0000313" key="4">
    <source>
        <dbReference type="Proteomes" id="UP000243978"/>
    </source>
</evidence>
<protein>
    <recommendedName>
        <fullName evidence="5">Nickel/cobalt transporter regulator</fullName>
    </recommendedName>
</protein>